<dbReference type="AlphaFoldDB" id="A0A9N9NR52"/>
<protein>
    <submittedName>
        <fullName evidence="1">3138_t:CDS:1</fullName>
    </submittedName>
</protein>
<reference evidence="1" key="1">
    <citation type="submission" date="2021-06" db="EMBL/GenBank/DDBJ databases">
        <authorList>
            <person name="Kallberg Y."/>
            <person name="Tangrot J."/>
            <person name="Rosling A."/>
        </authorList>
    </citation>
    <scope>NUCLEOTIDE SEQUENCE</scope>
    <source>
        <strain evidence="1">FL130A</strain>
    </source>
</reference>
<name>A0A9N9NR52_9GLOM</name>
<sequence>LAKKKLKRKMEKVKFEIGESGGSFCEESPYSHLLEYGLIAYKSAIVTITRETEEVERRKPH</sequence>
<organism evidence="1 2">
    <name type="scientific">Ambispora leptoticha</name>
    <dbReference type="NCBI Taxonomy" id="144679"/>
    <lineage>
        <taxon>Eukaryota</taxon>
        <taxon>Fungi</taxon>
        <taxon>Fungi incertae sedis</taxon>
        <taxon>Mucoromycota</taxon>
        <taxon>Glomeromycotina</taxon>
        <taxon>Glomeromycetes</taxon>
        <taxon>Archaeosporales</taxon>
        <taxon>Ambisporaceae</taxon>
        <taxon>Ambispora</taxon>
    </lineage>
</organism>
<dbReference type="EMBL" id="CAJVPS010041812">
    <property type="protein sequence ID" value="CAG8752878.1"/>
    <property type="molecule type" value="Genomic_DNA"/>
</dbReference>
<evidence type="ECO:0000313" key="1">
    <source>
        <dbReference type="EMBL" id="CAG8752878.1"/>
    </source>
</evidence>
<dbReference type="Proteomes" id="UP000789508">
    <property type="component" value="Unassembled WGS sequence"/>
</dbReference>
<feature type="non-terminal residue" evidence="1">
    <location>
        <position position="61"/>
    </location>
</feature>
<keyword evidence="2" id="KW-1185">Reference proteome</keyword>
<comment type="caution">
    <text evidence="1">The sequence shown here is derived from an EMBL/GenBank/DDBJ whole genome shotgun (WGS) entry which is preliminary data.</text>
</comment>
<evidence type="ECO:0000313" key="2">
    <source>
        <dbReference type="Proteomes" id="UP000789508"/>
    </source>
</evidence>
<gene>
    <name evidence="1" type="ORF">ALEPTO_LOCUS13365</name>
</gene>
<proteinExistence type="predicted"/>
<accession>A0A9N9NR52</accession>